<keyword evidence="1" id="KW-0732">Signal</keyword>
<evidence type="ECO:0000313" key="2">
    <source>
        <dbReference type="EMBL" id="SEL15206.1"/>
    </source>
</evidence>
<reference evidence="3" key="1">
    <citation type="submission" date="2016-10" db="EMBL/GenBank/DDBJ databases">
        <authorList>
            <person name="Varghese N."/>
            <person name="Submissions S."/>
        </authorList>
    </citation>
    <scope>NUCLEOTIDE SEQUENCE [LARGE SCALE GENOMIC DNA]</scope>
    <source>
        <strain evidence="3">DSM 17044</strain>
    </source>
</reference>
<feature type="signal peptide" evidence="1">
    <location>
        <begin position="1"/>
        <end position="31"/>
    </location>
</feature>
<sequence>MYGRKWLTRTRFLQWLVVLAGLLGRVPLAHAAPPTIVLIGDEELFIPERTDQPQTVSFSVQDEDNDLAGVRVEISPAPADQALTWRLADGAPSGTKLLHLTTGAVCKDTPYTVTLIATDTGSAATRRAITVQVLHTEKPKPPELNLDTSAIRVLPDPARPVNIEVKAPGAPACELDKYEWTAVTDGAPELVTDGGRGATFQYPVSGQCENWGKSYLYTVSVKDTGNLSSDKTPFLVQVMPWGKPLPAFPSGEKLFTFQPLQTGTVAPDQRRQCAEESVSTRWTILEGTLPPEGLQVLDEDNAPVAQWPVTTGELKFRAETCVGTRLRLSAMNRAVDGSGLDGEVSTCEVKIDPQWTPLGNGRLGLEPPSATPSTVEGGAQVGGLNCLEARGGVEAKLLLTRVSDGAKKGEQTFKVPGTWQFGLADNCEGGLYRVTGTLSKNVYDWNAGGGLGPGEEEATAAEPVLVQVPPLEVHLGPLGASQLVASCGQGAQGILRQPLPEGPCSAAAVLWSQASGPALSQPVLRGQEVSVSIQEGEFGALIGSEVELDVRADTPGGQTRRQKVTIAAAPFVEVHRVSEHRSGSETSLFGVAVELRNTTACGVSEVKHEERLEGLDYVEGSARLDGAPVEAVWEEGTLTVSGLALEGGATRTLTYVVRPHLLGQMAFSGSSSLRDIPVSFTPEEDAEASGFGCEGTGPGFAALGLAAGVLVLRRRRREG</sequence>
<proteinExistence type="predicted"/>
<feature type="chain" id="PRO_5010169252" description="Myxococcales GC_trans_RRR domain-containing protein" evidence="1">
    <location>
        <begin position="32"/>
        <end position="719"/>
    </location>
</feature>
<dbReference type="Proteomes" id="UP000182719">
    <property type="component" value="Unassembled WGS sequence"/>
</dbReference>
<organism evidence="2 3">
    <name type="scientific">Stigmatella aurantiaca</name>
    <dbReference type="NCBI Taxonomy" id="41"/>
    <lineage>
        <taxon>Bacteria</taxon>
        <taxon>Pseudomonadati</taxon>
        <taxon>Myxococcota</taxon>
        <taxon>Myxococcia</taxon>
        <taxon>Myxococcales</taxon>
        <taxon>Cystobacterineae</taxon>
        <taxon>Archangiaceae</taxon>
        <taxon>Stigmatella</taxon>
    </lineage>
</organism>
<evidence type="ECO:0008006" key="4">
    <source>
        <dbReference type="Google" id="ProtNLM"/>
    </source>
</evidence>
<protein>
    <recommendedName>
        <fullName evidence="4">Myxococcales GC_trans_RRR domain-containing protein</fullName>
    </recommendedName>
</protein>
<dbReference type="AlphaFoldDB" id="A0A1H7MV27"/>
<accession>A0A1H7MV27</accession>
<name>A0A1H7MV27_STIAU</name>
<gene>
    <name evidence="2" type="ORF">SAMN05444354_104126</name>
</gene>
<dbReference type="EMBL" id="FOAP01000004">
    <property type="protein sequence ID" value="SEL15206.1"/>
    <property type="molecule type" value="Genomic_DNA"/>
</dbReference>
<keyword evidence="3" id="KW-1185">Reference proteome</keyword>
<evidence type="ECO:0000256" key="1">
    <source>
        <dbReference type="SAM" id="SignalP"/>
    </source>
</evidence>
<dbReference type="OrthoDB" id="5377246at2"/>
<evidence type="ECO:0000313" key="3">
    <source>
        <dbReference type="Proteomes" id="UP000182719"/>
    </source>
</evidence>